<proteinExistence type="predicted"/>
<evidence type="ECO:0000313" key="3">
    <source>
        <dbReference type="Proteomes" id="UP000735302"/>
    </source>
</evidence>
<comment type="caution">
    <text evidence="2">The sequence shown here is derived from an EMBL/GenBank/DDBJ whole genome shotgun (WGS) entry which is preliminary data.</text>
</comment>
<accession>A0AAV4BI89</accession>
<feature type="region of interest" description="Disordered" evidence="1">
    <location>
        <begin position="1"/>
        <end position="36"/>
    </location>
</feature>
<feature type="compositionally biased region" description="Polar residues" evidence="1">
    <location>
        <begin position="22"/>
        <end position="33"/>
    </location>
</feature>
<dbReference type="Proteomes" id="UP000735302">
    <property type="component" value="Unassembled WGS sequence"/>
</dbReference>
<dbReference type="Gene3D" id="3.30.420.10">
    <property type="entry name" value="Ribonuclease H-like superfamily/Ribonuclease H"/>
    <property type="match status" value="1"/>
</dbReference>
<dbReference type="AlphaFoldDB" id="A0AAV4BI89"/>
<dbReference type="GO" id="GO:0003676">
    <property type="term" value="F:nucleic acid binding"/>
    <property type="evidence" value="ECO:0007669"/>
    <property type="project" value="InterPro"/>
</dbReference>
<name>A0AAV4BI89_9GAST</name>
<keyword evidence="3" id="KW-1185">Reference proteome</keyword>
<organism evidence="2 3">
    <name type="scientific">Plakobranchus ocellatus</name>
    <dbReference type="NCBI Taxonomy" id="259542"/>
    <lineage>
        <taxon>Eukaryota</taxon>
        <taxon>Metazoa</taxon>
        <taxon>Spiralia</taxon>
        <taxon>Lophotrochozoa</taxon>
        <taxon>Mollusca</taxon>
        <taxon>Gastropoda</taxon>
        <taxon>Heterobranchia</taxon>
        <taxon>Euthyneura</taxon>
        <taxon>Panpulmonata</taxon>
        <taxon>Sacoglossa</taxon>
        <taxon>Placobranchoidea</taxon>
        <taxon>Plakobranchidae</taxon>
        <taxon>Plakobranchus</taxon>
    </lineage>
</organism>
<reference evidence="2 3" key="1">
    <citation type="journal article" date="2021" name="Elife">
        <title>Chloroplast acquisition without the gene transfer in kleptoplastic sea slugs, Plakobranchus ocellatus.</title>
        <authorList>
            <person name="Maeda T."/>
            <person name="Takahashi S."/>
            <person name="Yoshida T."/>
            <person name="Shimamura S."/>
            <person name="Takaki Y."/>
            <person name="Nagai Y."/>
            <person name="Toyoda A."/>
            <person name="Suzuki Y."/>
            <person name="Arimoto A."/>
            <person name="Ishii H."/>
            <person name="Satoh N."/>
            <person name="Nishiyama T."/>
            <person name="Hasebe M."/>
            <person name="Maruyama T."/>
            <person name="Minagawa J."/>
            <person name="Obokata J."/>
            <person name="Shigenobu S."/>
        </authorList>
    </citation>
    <scope>NUCLEOTIDE SEQUENCE [LARGE SCALE GENOMIC DNA]</scope>
</reference>
<dbReference type="EMBL" id="BLXT01004995">
    <property type="protein sequence ID" value="GFO18795.1"/>
    <property type="molecule type" value="Genomic_DNA"/>
</dbReference>
<gene>
    <name evidence="2" type="ORF">PoB_004530000</name>
</gene>
<sequence length="101" mass="11499">MLESGLPSLGVQAFNRRRSESPEGNTKPANSPDLNPIEYLRDSMDLALRHQERQPTNLQELAMELVRIWGEILQRDIRQLALSMRRRCAAVINSGGGHTRY</sequence>
<dbReference type="InterPro" id="IPR036397">
    <property type="entry name" value="RNaseH_sf"/>
</dbReference>
<evidence type="ECO:0000256" key="1">
    <source>
        <dbReference type="SAM" id="MobiDB-lite"/>
    </source>
</evidence>
<protein>
    <submittedName>
        <fullName evidence="2">Transposase</fullName>
    </submittedName>
</protein>
<evidence type="ECO:0000313" key="2">
    <source>
        <dbReference type="EMBL" id="GFO18795.1"/>
    </source>
</evidence>